<sequence>MFMQVKAPSIRVPVCQVCLGAVYAASVHDGRSLVLRFSCLNVVRLRHFEVRAGDRVGGQVEILLGLRLVAAETIALVHPFQSRLLDIEETCPDQTVITMQFPSSTEEVGPCGDYLLIRRQEHGMGLSWKLLFLAHSVACTYRNRQLFS</sequence>
<evidence type="ECO:0000313" key="1">
    <source>
        <dbReference type="EMBL" id="KAF2763927.1"/>
    </source>
</evidence>
<name>A0A6G1KTL1_9PEZI</name>
<dbReference type="AlphaFoldDB" id="A0A6G1KTL1"/>
<evidence type="ECO:0000313" key="2">
    <source>
        <dbReference type="Proteomes" id="UP000799436"/>
    </source>
</evidence>
<accession>A0A6G1KTL1</accession>
<keyword evidence="2" id="KW-1185">Reference proteome</keyword>
<organism evidence="1 2">
    <name type="scientific">Teratosphaeria nubilosa</name>
    <dbReference type="NCBI Taxonomy" id="161662"/>
    <lineage>
        <taxon>Eukaryota</taxon>
        <taxon>Fungi</taxon>
        <taxon>Dikarya</taxon>
        <taxon>Ascomycota</taxon>
        <taxon>Pezizomycotina</taxon>
        <taxon>Dothideomycetes</taxon>
        <taxon>Dothideomycetidae</taxon>
        <taxon>Mycosphaerellales</taxon>
        <taxon>Teratosphaeriaceae</taxon>
        <taxon>Teratosphaeria</taxon>
    </lineage>
</organism>
<gene>
    <name evidence="1" type="ORF">EJ03DRAFT_48320</name>
</gene>
<dbReference type="Proteomes" id="UP000799436">
    <property type="component" value="Unassembled WGS sequence"/>
</dbReference>
<proteinExistence type="predicted"/>
<reference evidence="1" key="1">
    <citation type="journal article" date="2020" name="Stud. Mycol.">
        <title>101 Dothideomycetes genomes: a test case for predicting lifestyles and emergence of pathogens.</title>
        <authorList>
            <person name="Haridas S."/>
            <person name="Albert R."/>
            <person name="Binder M."/>
            <person name="Bloem J."/>
            <person name="Labutti K."/>
            <person name="Salamov A."/>
            <person name="Andreopoulos B."/>
            <person name="Baker S."/>
            <person name="Barry K."/>
            <person name="Bills G."/>
            <person name="Bluhm B."/>
            <person name="Cannon C."/>
            <person name="Castanera R."/>
            <person name="Culley D."/>
            <person name="Daum C."/>
            <person name="Ezra D."/>
            <person name="Gonzalez J."/>
            <person name="Henrissat B."/>
            <person name="Kuo A."/>
            <person name="Liang C."/>
            <person name="Lipzen A."/>
            <person name="Lutzoni F."/>
            <person name="Magnuson J."/>
            <person name="Mondo S."/>
            <person name="Nolan M."/>
            <person name="Ohm R."/>
            <person name="Pangilinan J."/>
            <person name="Park H.-J."/>
            <person name="Ramirez L."/>
            <person name="Alfaro M."/>
            <person name="Sun H."/>
            <person name="Tritt A."/>
            <person name="Yoshinaga Y."/>
            <person name="Zwiers L.-H."/>
            <person name="Turgeon B."/>
            <person name="Goodwin S."/>
            <person name="Spatafora J."/>
            <person name="Crous P."/>
            <person name="Grigoriev I."/>
        </authorList>
    </citation>
    <scope>NUCLEOTIDE SEQUENCE</scope>
    <source>
        <strain evidence="1">CBS 116005</strain>
    </source>
</reference>
<protein>
    <submittedName>
        <fullName evidence="1">Uncharacterized protein</fullName>
    </submittedName>
</protein>
<dbReference type="EMBL" id="ML995951">
    <property type="protein sequence ID" value="KAF2763927.1"/>
    <property type="molecule type" value="Genomic_DNA"/>
</dbReference>